<dbReference type="Proteomes" id="UP000192276">
    <property type="component" value="Unassembled WGS sequence"/>
</dbReference>
<dbReference type="Gene3D" id="3.90.1720.10">
    <property type="entry name" value="endopeptidase domain like (from Nostoc punctiforme)"/>
    <property type="match status" value="1"/>
</dbReference>
<accession>A0A1V9F7P3</accession>
<dbReference type="EMBL" id="LWBP01000207">
    <property type="protein sequence ID" value="OQP54430.1"/>
    <property type="molecule type" value="Genomic_DNA"/>
</dbReference>
<dbReference type="SUPFAM" id="SSF54001">
    <property type="entry name" value="Cysteine proteinases"/>
    <property type="match status" value="1"/>
</dbReference>
<reference evidence="3" key="1">
    <citation type="submission" date="2016-04" db="EMBL/GenBank/DDBJ databases">
        <authorList>
            <person name="Chen L."/>
            <person name="Zhuang W."/>
            <person name="Wang G."/>
        </authorList>
    </citation>
    <scope>NUCLEOTIDE SEQUENCE [LARGE SCALE GENOMIC DNA]</scope>
    <source>
        <strain evidence="3">208</strain>
    </source>
</reference>
<comment type="caution">
    <text evidence="2">The sequence shown here is derived from an EMBL/GenBank/DDBJ whole genome shotgun (WGS) entry which is preliminary data.</text>
</comment>
<dbReference type="Gene3D" id="2.180.10.10">
    <property type="entry name" value="RHS repeat-associated core"/>
    <property type="match status" value="1"/>
</dbReference>
<keyword evidence="3" id="KW-1185">Reference proteome</keyword>
<evidence type="ECO:0000313" key="3">
    <source>
        <dbReference type="Proteomes" id="UP000192276"/>
    </source>
</evidence>
<dbReference type="PANTHER" id="PTHR32305">
    <property type="match status" value="1"/>
</dbReference>
<dbReference type="PANTHER" id="PTHR32305:SF15">
    <property type="entry name" value="PROTEIN RHSA-RELATED"/>
    <property type="match status" value="1"/>
</dbReference>
<feature type="region of interest" description="Disordered" evidence="1">
    <location>
        <begin position="233"/>
        <end position="282"/>
    </location>
</feature>
<sequence>MAGISSKAIGSLDNKFEYNGKEKQEKEFSDGSGLEWYDYGARMYDAQIGRWHVIDPAIESNHHNYTPYAYVYNDPIRFNDPDGRDTTQRNAAVRKAQEYAAKRNPEENQYLMGAKGKPGEQVDCSGMVSACVVAGGEKDPNKGKGPTGVENIERNTTKVEEKDVVAGTIVTFRTGGSHPQHTGMIVDVFRNPEGKLIEFTMIDSHGGVGPEDRVISPGAEGLGSQIHGYYKWDSKPDASQPSTGAGKSYAEALSRAADAAEKQGKKGAAADLRAAAERARKQ</sequence>
<dbReference type="NCBIfam" id="TIGR03696">
    <property type="entry name" value="Rhs_assc_core"/>
    <property type="match status" value="1"/>
</dbReference>
<evidence type="ECO:0000256" key="1">
    <source>
        <dbReference type="SAM" id="MobiDB-lite"/>
    </source>
</evidence>
<organism evidence="2 3">
    <name type="scientific">Niastella populi</name>
    <dbReference type="NCBI Taxonomy" id="550983"/>
    <lineage>
        <taxon>Bacteria</taxon>
        <taxon>Pseudomonadati</taxon>
        <taxon>Bacteroidota</taxon>
        <taxon>Chitinophagia</taxon>
        <taxon>Chitinophagales</taxon>
        <taxon>Chitinophagaceae</taxon>
        <taxon>Niastella</taxon>
    </lineage>
</organism>
<evidence type="ECO:0000313" key="2">
    <source>
        <dbReference type="EMBL" id="OQP54430.1"/>
    </source>
</evidence>
<dbReference type="InterPro" id="IPR022385">
    <property type="entry name" value="Rhs_assc_core"/>
</dbReference>
<gene>
    <name evidence="2" type="ORF">A4R26_27530</name>
</gene>
<protein>
    <recommendedName>
        <fullName evidence="4">RHS repeat-associated core domain-containing protein</fullName>
    </recommendedName>
</protein>
<dbReference type="InterPro" id="IPR050708">
    <property type="entry name" value="T6SS_VgrG/RHS"/>
</dbReference>
<proteinExistence type="predicted"/>
<dbReference type="InterPro" id="IPR038765">
    <property type="entry name" value="Papain-like_cys_pep_sf"/>
</dbReference>
<name>A0A1V9F7P3_9BACT</name>
<evidence type="ECO:0008006" key="4">
    <source>
        <dbReference type="Google" id="ProtNLM"/>
    </source>
</evidence>
<dbReference type="AlphaFoldDB" id="A0A1V9F7P3"/>
<dbReference type="STRING" id="550983.A4R26_27530"/>